<reference evidence="1 2" key="1">
    <citation type="journal article" date="2015" name="Nature">
        <title>rRNA introns, odd ribosomes, and small enigmatic genomes across a large radiation of phyla.</title>
        <authorList>
            <person name="Brown C.T."/>
            <person name="Hug L.A."/>
            <person name="Thomas B.C."/>
            <person name="Sharon I."/>
            <person name="Castelle C.J."/>
            <person name="Singh A."/>
            <person name="Wilkins M.J."/>
            <person name="Williams K.H."/>
            <person name="Banfield J.F."/>
        </authorList>
    </citation>
    <scope>NUCLEOTIDE SEQUENCE [LARGE SCALE GENOMIC DNA]</scope>
</reference>
<sequence>MNNESLVTLTQDQIAIRRDQIVSDMEPAEVTAAALMSMGPTSARALVRGLPTERQLAIVMASCAAGELPVVDEKMETKLVALHSSRRVVADCGDLVPVIELLEPNEVAEVFYLDPSIFVLVNESELERAAMDARVDAVESDEFDAFTKAVTFSVRTPTGQIESQRVVFDPARAFAYLNSVVRNEGVLWVEETLEALGYDLLALLIDLYESHQFDIDDDLWEEFREICPEWYWESARQRCDSLETAALLDEVVEVHRTAMEKAFGLAEDRVAGIKSEAKTAARLEAELLDF</sequence>
<proteinExistence type="predicted"/>
<dbReference type="Proteomes" id="UP000034154">
    <property type="component" value="Unassembled WGS sequence"/>
</dbReference>
<gene>
    <name evidence="1" type="ORF">UW63_C0028G0005</name>
</gene>
<protein>
    <submittedName>
        <fullName evidence="1">Uncharacterized protein</fullName>
    </submittedName>
</protein>
<name>A0A0G1JG69_9BACT</name>
<accession>A0A0G1JG69</accession>
<evidence type="ECO:0000313" key="2">
    <source>
        <dbReference type="Proteomes" id="UP000034154"/>
    </source>
</evidence>
<dbReference type="EMBL" id="LCJB01000028">
    <property type="protein sequence ID" value="KKT70343.1"/>
    <property type="molecule type" value="Genomic_DNA"/>
</dbReference>
<comment type="caution">
    <text evidence="1">The sequence shown here is derived from an EMBL/GenBank/DDBJ whole genome shotgun (WGS) entry which is preliminary data.</text>
</comment>
<evidence type="ECO:0000313" key="1">
    <source>
        <dbReference type="EMBL" id="KKT70343.1"/>
    </source>
</evidence>
<dbReference type="AlphaFoldDB" id="A0A0G1JG69"/>
<organism evidence="1 2">
    <name type="scientific">Candidatus Uhrbacteria bacterium GW2011_GWF2_44_350</name>
    <dbReference type="NCBI Taxonomy" id="1619000"/>
    <lineage>
        <taxon>Bacteria</taxon>
        <taxon>Candidatus Uhriibacteriota</taxon>
    </lineage>
</organism>